<dbReference type="InterPro" id="IPR039420">
    <property type="entry name" value="WalR-like"/>
</dbReference>
<feature type="DNA-binding region" description="OmpR/PhoB-type" evidence="7">
    <location>
        <begin position="125"/>
        <end position="222"/>
    </location>
</feature>
<feature type="modified residue" description="4-aspartylphosphate" evidence="6">
    <location>
        <position position="51"/>
    </location>
</feature>
<feature type="domain" description="OmpR/PhoB-type" evidence="9">
    <location>
        <begin position="125"/>
        <end position="222"/>
    </location>
</feature>
<evidence type="ECO:0000256" key="5">
    <source>
        <dbReference type="ARBA" id="ARBA00023163"/>
    </source>
</evidence>
<dbReference type="PROSITE" id="PS50110">
    <property type="entry name" value="RESPONSE_REGULATORY"/>
    <property type="match status" value="1"/>
</dbReference>
<dbReference type="RefSeq" id="WP_154374570.1">
    <property type="nucleotide sequence ID" value="NZ_WKJK01000003.1"/>
</dbReference>
<gene>
    <name evidence="10" type="ORF">GJ699_07215</name>
</gene>
<dbReference type="Gene3D" id="3.40.50.2300">
    <property type="match status" value="1"/>
</dbReference>
<evidence type="ECO:0000256" key="3">
    <source>
        <dbReference type="ARBA" id="ARBA00023015"/>
    </source>
</evidence>
<keyword evidence="4 7" id="KW-0238">DNA-binding</keyword>
<dbReference type="SUPFAM" id="SSF52172">
    <property type="entry name" value="CheY-like"/>
    <property type="match status" value="1"/>
</dbReference>
<dbReference type="Pfam" id="PF00072">
    <property type="entry name" value="Response_reg"/>
    <property type="match status" value="1"/>
</dbReference>
<name>A0A6I2L0F7_9BURK</name>
<dbReference type="SMART" id="SM00862">
    <property type="entry name" value="Trans_reg_C"/>
    <property type="match status" value="1"/>
</dbReference>
<evidence type="ECO:0000313" key="11">
    <source>
        <dbReference type="Proteomes" id="UP000433309"/>
    </source>
</evidence>
<accession>A0A6I2L0F7</accession>
<keyword evidence="3" id="KW-0805">Transcription regulation</keyword>
<dbReference type="GO" id="GO:0000976">
    <property type="term" value="F:transcription cis-regulatory region binding"/>
    <property type="evidence" value="ECO:0007669"/>
    <property type="project" value="TreeGrafter"/>
</dbReference>
<evidence type="ECO:0000256" key="4">
    <source>
        <dbReference type="ARBA" id="ARBA00023125"/>
    </source>
</evidence>
<protein>
    <submittedName>
        <fullName evidence="10">Response regulator</fullName>
    </submittedName>
</protein>
<dbReference type="GO" id="GO:0006355">
    <property type="term" value="P:regulation of DNA-templated transcription"/>
    <property type="evidence" value="ECO:0007669"/>
    <property type="project" value="InterPro"/>
</dbReference>
<evidence type="ECO:0000256" key="6">
    <source>
        <dbReference type="PROSITE-ProRule" id="PRU00169"/>
    </source>
</evidence>
<dbReference type="AlphaFoldDB" id="A0A6I2L0F7"/>
<dbReference type="Proteomes" id="UP000433309">
    <property type="component" value="Unassembled WGS sequence"/>
</dbReference>
<dbReference type="SMART" id="SM00448">
    <property type="entry name" value="REC"/>
    <property type="match status" value="1"/>
</dbReference>
<evidence type="ECO:0000256" key="1">
    <source>
        <dbReference type="ARBA" id="ARBA00022553"/>
    </source>
</evidence>
<dbReference type="FunFam" id="3.40.50.2300:FF:000002">
    <property type="entry name" value="DNA-binding response regulator PhoP"/>
    <property type="match status" value="1"/>
</dbReference>
<dbReference type="InterPro" id="IPR001789">
    <property type="entry name" value="Sig_transdc_resp-reg_receiver"/>
</dbReference>
<dbReference type="InterPro" id="IPR011006">
    <property type="entry name" value="CheY-like_superfamily"/>
</dbReference>
<sequence length="227" mass="24778">MQILLAEDDTILADALKAQLNKLGYTVEHAPNGPVAQFLLQRQRFDLAILDLGLPMLDGLSVLRELRAADALMPVVVLTAQDGLDSRVAGLNAGADDYITKPFDFPELEARLRALLRRAKAATSSAELSCANLIFDARNRRAAVNGQPLELSPREFQLLELLLIQRDNVVTKEQITQAWANDGGGIGAGNAIEVYIHRLRRRLEGSGLDIRTVRGLGYLLEESGKAA</sequence>
<dbReference type="PROSITE" id="PS51755">
    <property type="entry name" value="OMPR_PHOB"/>
    <property type="match status" value="1"/>
</dbReference>
<dbReference type="InterPro" id="IPR036388">
    <property type="entry name" value="WH-like_DNA-bd_sf"/>
</dbReference>
<organism evidence="10 11">
    <name type="scientific">Duganella guangzhouensis</name>
    <dbReference type="NCBI Taxonomy" id="2666084"/>
    <lineage>
        <taxon>Bacteria</taxon>
        <taxon>Pseudomonadati</taxon>
        <taxon>Pseudomonadota</taxon>
        <taxon>Betaproteobacteria</taxon>
        <taxon>Burkholderiales</taxon>
        <taxon>Oxalobacteraceae</taxon>
        <taxon>Telluria group</taxon>
        <taxon>Duganella</taxon>
    </lineage>
</organism>
<evidence type="ECO:0000259" key="9">
    <source>
        <dbReference type="PROSITE" id="PS51755"/>
    </source>
</evidence>
<dbReference type="GO" id="GO:0005829">
    <property type="term" value="C:cytosol"/>
    <property type="evidence" value="ECO:0007669"/>
    <property type="project" value="TreeGrafter"/>
</dbReference>
<evidence type="ECO:0000259" key="8">
    <source>
        <dbReference type="PROSITE" id="PS50110"/>
    </source>
</evidence>
<dbReference type="EMBL" id="WKJK01000003">
    <property type="protein sequence ID" value="MRW89769.1"/>
    <property type="molecule type" value="Genomic_DNA"/>
</dbReference>
<dbReference type="Gene3D" id="6.10.250.690">
    <property type="match status" value="1"/>
</dbReference>
<reference evidence="10 11" key="1">
    <citation type="submission" date="2019-11" db="EMBL/GenBank/DDBJ databases">
        <title>Novel species isolated from a subtropical stream in China.</title>
        <authorList>
            <person name="Lu H."/>
        </authorList>
    </citation>
    <scope>NUCLEOTIDE SEQUENCE [LARGE SCALE GENOMIC DNA]</scope>
    <source>
        <strain evidence="10 11">FT80W</strain>
    </source>
</reference>
<keyword evidence="5" id="KW-0804">Transcription</keyword>
<dbReference type="CDD" id="cd00383">
    <property type="entry name" value="trans_reg_C"/>
    <property type="match status" value="1"/>
</dbReference>
<dbReference type="Gene3D" id="1.10.10.10">
    <property type="entry name" value="Winged helix-like DNA-binding domain superfamily/Winged helix DNA-binding domain"/>
    <property type="match status" value="1"/>
</dbReference>
<comment type="caution">
    <text evidence="10">The sequence shown here is derived from an EMBL/GenBank/DDBJ whole genome shotgun (WGS) entry which is preliminary data.</text>
</comment>
<proteinExistence type="predicted"/>
<evidence type="ECO:0000313" key="10">
    <source>
        <dbReference type="EMBL" id="MRW89769.1"/>
    </source>
</evidence>
<evidence type="ECO:0000256" key="2">
    <source>
        <dbReference type="ARBA" id="ARBA00023012"/>
    </source>
</evidence>
<evidence type="ECO:0000256" key="7">
    <source>
        <dbReference type="PROSITE-ProRule" id="PRU01091"/>
    </source>
</evidence>
<dbReference type="PANTHER" id="PTHR48111">
    <property type="entry name" value="REGULATOR OF RPOS"/>
    <property type="match status" value="1"/>
</dbReference>
<dbReference type="PANTHER" id="PTHR48111:SF67">
    <property type="entry name" value="TRANSCRIPTIONAL REGULATORY PROTEIN TCTD"/>
    <property type="match status" value="1"/>
</dbReference>
<keyword evidence="2" id="KW-0902">Two-component regulatory system</keyword>
<keyword evidence="1 6" id="KW-0597">Phosphoprotein</keyword>
<dbReference type="InterPro" id="IPR001867">
    <property type="entry name" value="OmpR/PhoB-type_DNA-bd"/>
</dbReference>
<dbReference type="GO" id="GO:0032993">
    <property type="term" value="C:protein-DNA complex"/>
    <property type="evidence" value="ECO:0007669"/>
    <property type="project" value="TreeGrafter"/>
</dbReference>
<dbReference type="GO" id="GO:0000156">
    <property type="term" value="F:phosphorelay response regulator activity"/>
    <property type="evidence" value="ECO:0007669"/>
    <property type="project" value="TreeGrafter"/>
</dbReference>
<dbReference type="Pfam" id="PF00486">
    <property type="entry name" value="Trans_reg_C"/>
    <property type="match status" value="1"/>
</dbReference>
<keyword evidence="11" id="KW-1185">Reference proteome</keyword>
<feature type="domain" description="Response regulatory" evidence="8">
    <location>
        <begin position="2"/>
        <end position="116"/>
    </location>
</feature>